<keyword evidence="3" id="KW-1185">Reference proteome</keyword>
<accession>A0ABW4Z650</accession>
<sequence>MKANISTHNRGVTLIELTIVIGILILLASSTTIGFNIYQDWKKGLDAGEQIKAVYQAQKLYLADNPTVTVDSITADNLLEYLPDNMDAIPVITGLDGANYEINVNVSPPTIDTDFSGTPDDSLWDAGK</sequence>
<organism evidence="2 3">
    <name type="scientific">Rubritalea tangerina</name>
    <dbReference type="NCBI Taxonomy" id="430798"/>
    <lineage>
        <taxon>Bacteria</taxon>
        <taxon>Pseudomonadati</taxon>
        <taxon>Verrucomicrobiota</taxon>
        <taxon>Verrucomicrobiia</taxon>
        <taxon>Verrucomicrobiales</taxon>
        <taxon>Rubritaleaceae</taxon>
        <taxon>Rubritalea</taxon>
    </lineage>
</organism>
<dbReference type="InterPro" id="IPR012902">
    <property type="entry name" value="N_methyl_site"/>
</dbReference>
<gene>
    <name evidence="2" type="ORF">ACFSW8_00705</name>
</gene>
<proteinExistence type="predicted"/>
<name>A0ABW4Z650_9BACT</name>
<keyword evidence="1" id="KW-0472">Membrane</keyword>
<reference evidence="3" key="1">
    <citation type="journal article" date="2019" name="Int. J. Syst. Evol. Microbiol.">
        <title>The Global Catalogue of Microorganisms (GCM) 10K type strain sequencing project: providing services to taxonomists for standard genome sequencing and annotation.</title>
        <authorList>
            <consortium name="The Broad Institute Genomics Platform"/>
            <consortium name="The Broad Institute Genome Sequencing Center for Infectious Disease"/>
            <person name="Wu L."/>
            <person name="Ma J."/>
        </authorList>
    </citation>
    <scope>NUCLEOTIDE SEQUENCE [LARGE SCALE GENOMIC DNA]</scope>
    <source>
        <strain evidence="3">CCUG 57942</strain>
    </source>
</reference>
<comment type="caution">
    <text evidence="2">The sequence shown here is derived from an EMBL/GenBank/DDBJ whole genome shotgun (WGS) entry which is preliminary data.</text>
</comment>
<keyword evidence="1" id="KW-0812">Transmembrane</keyword>
<dbReference type="EMBL" id="JBHUJB010000005">
    <property type="protein sequence ID" value="MFD2157413.1"/>
    <property type="molecule type" value="Genomic_DNA"/>
</dbReference>
<dbReference type="SUPFAM" id="SSF54523">
    <property type="entry name" value="Pili subunits"/>
    <property type="match status" value="1"/>
</dbReference>
<protein>
    <submittedName>
        <fullName evidence="2">Type II secretion system protein</fullName>
    </submittedName>
</protein>
<feature type="transmembrane region" description="Helical" evidence="1">
    <location>
        <begin position="12"/>
        <end position="35"/>
    </location>
</feature>
<dbReference type="InterPro" id="IPR045584">
    <property type="entry name" value="Pilin-like"/>
</dbReference>
<dbReference type="Proteomes" id="UP001597389">
    <property type="component" value="Unassembled WGS sequence"/>
</dbReference>
<dbReference type="PROSITE" id="PS00409">
    <property type="entry name" value="PROKAR_NTER_METHYL"/>
    <property type="match status" value="1"/>
</dbReference>
<dbReference type="Gene3D" id="3.30.700.10">
    <property type="entry name" value="Glycoprotein, Type 4 Pilin"/>
    <property type="match status" value="1"/>
</dbReference>
<evidence type="ECO:0000313" key="2">
    <source>
        <dbReference type="EMBL" id="MFD2157413.1"/>
    </source>
</evidence>
<dbReference type="RefSeq" id="WP_377091232.1">
    <property type="nucleotide sequence ID" value="NZ_JBHSJL010000014.1"/>
</dbReference>
<keyword evidence="1" id="KW-1133">Transmembrane helix</keyword>
<evidence type="ECO:0000256" key="1">
    <source>
        <dbReference type="SAM" id="Phobius"/>
    </source>
</evidence>
<evidence type="ECO:0000313" key="3">
    <source>
        <dbReference type="Proteomes" id="UP001597389"/>
    </source>
</evidence>